<accession>A0A645EIF2</accession>
<comment type="caution">
    <text evidence="1">The sequence shown here is derived from an EMBL/GenBank/DDBJ whole genome shotgun (WGS) entry which is preliminary data.</text>
</comment>
<organism evidence="1">
    <name type="scientific">bioreactor metagenome</name>
    <dbReference type="NCBI Taxonomy" id="1076179"/>
    <lineage>
        <taxon>unclassified sequences</taxon>
        <taxon>metagenomes</taxon>
        <taxon>ecological metagenomes</taxon>
    </lineage>
</organism>
<reference evidence="1" key="1">
    <citation type="submission" date="2019-08" db="EMBL/GenBank/DDBJ databases">
        <authorList>
            <person name="Kucharzyk K."/>
            <person name="Murdoch R.W."/>
            <person name="Higgins S."/>
            <person name="Loffler F."/>
        </authorList>
    </citation>
    <scope>NUCLEOTIDE SEQUENCE</scope>
</reference>
<evidence type="ECO:0000313" key="1">
    <source>
        <dbReference type="EMBL" id="MPN01721.1"/>
    </source>
</evidence>
<name>A0A645EIF2_9ZZZZ</name>
<dbReference type="EMBL" id="VSSQ01047716">
    <property type="protein sequence ID" value="MPN01721.1"/>
    <property type="molecule type" value="Genomic_DNA"/>
</dbReference>
<proteinExistence type="predicted"/>
<dbReference type="AlphaFoldDB" id="A0A645EIF2"/>
<sequence>MRYPFLDFIEVFDRKVHLSGMGDRQQMQNGVRRSAQCHRDHYGIFQSFARDDVARSDIFFDQADDGFACFENILQFITGCCRI</sequence>
<protein>
    <submittedName>
        <fullName evidence="1">Uncharacterized protein</fullName>
    </submittedName>
</protein>
<gene>
    <name evidence="1" type="ORF">SDC9_148932</name>
</gene>